<evidence type="ECO:0000259" key="3">
    <source>
        <dbReference type="PROSITE" id="PS51186"/>
    </source>
</evidence>
<dbReference type="Pfam" id="PF13673">
    <property type="entry name" value="Acetyltransf_10"/>
    <property type="match status" value="1"/>
</dbReference>
<protein>
    <submittedName>
        <fullName evidence="4">GNAT family N-acetyltransferase</fullName>
    </submittedName>
</protein>
<dbReference type="CDD" id="cd04301">
    <property type="entry name" value="NAT_SF"/>
    <property type="match status" value="1"/>
</dbReference>
<dbReference type="SUPFAM" id="SSF55729">
    <property type="entry name" value="Acyl-CoA N-acyltransferases (Nat)"/>
    <property type="match status" value="1"/>
</dbReference>
<keyword evidence="1" id="KW-0808">Transferase</keyword>
<comment type="caution">
    <text evidence="4">The sequence shown here is derived from an EMBL/GenBank/DDBJ whole genome shotgun (WGS) entry which is preliminary data.</text>
</comment>
<dbReference type="PANTHER" id="PTHR43877">
    <property type="entry name" value="AMINOALKYLPHOSPHONATE N-ACETYLTRANSFERASE-RELATED-RELATED"/>
    <property type="match status" value="1"/>
</dbReference>
<evidence type="ECO:0000313" key="4">
    <source>
        <dbReference type="EMBL" id="TMV12538.1"/>
    </source>
</evidence>
<dbReference type="InterPro" id="IPR000182">
    <property type="entry name" value="GNAT_dom"/>
</dbReference>
<dbReference type="Proteomes" id="UP001191082">
    <property type="component" value="Unassembled WGS sequence"/>
</dbReference>
<dbReference type="RefSeq" id="WP_138863092.1">
    <property type="nucleotide sequence ID" value="NZ_VCPC01000002.1"/>
</dbReference>
<sequence>MIKIRDAMAADAAEAVNALRRSITELCVEDHQNDPAEIESWLSNKTVETWRQWIARDDSVVLVAERDRAIIGVGMAALSGYILLNYVHPEARFSGVSKAILSSLEEVLRIRGIRCCRLDSTITAQSFYESRGFQSASCDRLSLSKSL</sequence>
<evidence type="ECO:0000313" key="5">
    <source>
        <dbReference type="Proteomes" id="UP001191082"/>
    </source>
</evidence>
<dbReference type="InterPro" id="IPR050832">
    <property type="entry name" value="Bact_Acetyltransf"/>
</dbReference>
<organism evidence="4 5">
    <name type="scientific">Arenibacterium halophilum</name>
    <dbReference type="NCBI Taxonomy" id="2583821"/>
    <lineage>
        <taxon>Bacteria</taxon>
        <taxon>Pseudomonadati</taxon>
        <taxon>Pseudomonadota</taxon>
        <taxon>Alphaproteobacteria</taxon>
        <taxon>Rhodobacterales</taxon>
        <taxon>Paracoccaceae</taxon>
        <taxon>Arenibacterium</taxon>
    </lineage>
</organism>
<dbReference type="PROSITE" id="PS51186">
    <property type="entry name" value="GNAT"/>
    <property type="match status" value="1"/>
</dbReference>
<evidence type="ECO:0000256" key="1">
    <source>
        <dbReference type="ARBA" id="ARBA00022679"/>
    </source>
</evidence>
<dbReference type="Gene3D" id="3.40.630.30">
    <property type="match status" value="1"/>
</dbReference>
<feature type="domain" description="N-acetyltransferase" evidence="3">
    <location>
        <begin position="2"/>
        <end position="147"/>
    </location>
</feature>
<gene>
    <name evidence="4" type="ORF">FGK64_06900</name>
</gene>
<accession>A0ABY2X850</accession>
<evidence type="ECO:0000256" key="2">
    <source>
        <dbReference type="ARBA" id="ARBA00023315"/>
    </source>
</evidence>
<dbReference type="EMBL" id="VCPC01000002">
    <property type="protein sequence ID" value="TMV12538.1"/>
    <property type="molecule type" value="Genomic_DNA"/>
</dbReference>
<reference evidence="4 5" key="1">
    <citation type="submission" date="2019-05" db="EMBL/GenBank/DDBJ databases">
        <title>Marivita sp. nov. isolated from sea sediment.</title>
        <authorList>
            <person name="Kim W."/>
        </authorList>
    </citation>
    <scope>NUCLEOTIDE SEQUENCE [LARGE SCALE GENOMIC DNA]</scope>
    <source>
        <strain evidence="4 5">CAU 1492</strain>
    </source>
</reference>
<keyword evidence="5" id="KW-1185">Reference proteome</keyword>
<proteinExistence type="predicted"/>
<keyword evidence="2" id="KW-0012">Acyltransferase</keyword>
<dbReference type="InterPro" id="IPR016181">
    <property type="entry name" value="Acyl_CoA_acyltransferase"/>
</dbReference>
<name>A0ABY2X850_9RHOB</name>